<evidence type="ECO:0000313" key="2">
    <source>
        <dbReference type="EMBL" id="KAF4040654.1"/>
    </source>
</evidence>
<evidence type="ECO:0000313" key="3">
    <source>
        <dbReference type="Proteomes" id="UP000602510"/>
    </source>
</evidence>
<keyword evidence="3" id="KW-1185">Reference proteome</keyword>
<dbReference type="Proteomes" id="UP000602510">
    <property type="component" value="Unassembled WGS sequence"/>
</dbReference>
<feature type="region of interest" description="Disordered" evidence="1">
    <location>
        <begin position="101"/>
        <end position="142"/>
    </location>
</feature>
<evidence type="ECO:0000256" key="1">
    <source>
        <dbReference type="SAM" id="MobiDB-lite"/>
    </source>
</evidence>
<feature type="compositionally biased region" description="Basic and acidic residues" evidence="1">
    <location>
        <begin position="119"/>
        <end position="136"/>
    </location>
</feature>
<accession>A0A833W383</accession>
<dbReference type="AlphaFoldDB" id="A0A833W383"/>
<sequence>MEKRRQAWLGFNDISEADGANDDPLVAVVVERLNPGRREVGVRSERERRERKNELQRQRRAVRMGLHAVSGEQQATLAGEVSEAEQLRVNFAASEHLSTISAASDRSLADRQPTQQRQQRVDDHRKQNDRVGHDLLFHGWTH</sequence>
<proteinExistence type="predicted"/>
<reference evidence="2" key="1">
    <citation type="submission" date="2020-04" db="EMBL/GenBank/DDBJ databases">
        <title>Hybrid Assembly of Korean Phytophthora infestans isolates.</title>
        <authorList>
            <person name="Prokchorchik M."/>
            <person name="Lee Y."/>
            <person name="Seo J."/>
            <person name="Cho J.-H."/>
            <person name="Park Y.-E."/>
            <person name="Jang D.-C."/>
            <person name="Im J.-S."/>
            <person name="Choi J.-G."/>
            <person name="Park H.-J."/>
            <person name="Lee G.-B."/>
            <person name="Lee Y.-G."/>
            <person name="Hong S.-Y."/>
            <person name="Cho K."/>
            <person name="Sohn K.H."/>
        </authorList>
    </citation>
    <scope>NUCLEOTIDE SEQUENCE</scope>
    <source>
        <strain evidence="2">KR_1_A1</strain>
    </source>
</reference>
<protein>
    <submittedName>
        <fullName evidence="2">Uncharacterized protein</fullName>
    </submittedName>
</protein>
<name>A0A833W383_PHYIN</name>
<organism evidence="2 3">
    <name type="scientific">Phytophthora infestans</name>
    <name type="common">Potato late blight agent</name>
    <name type="synonym">Botrytis infestans</name>
    <dbReference type="NCBI Taxonomy" id="4787"/>
    <lineage>
        <taxon>Eukaryota</taxon>
        <taxon>Sar</taxon>
        <taxon>Stramenopiles</taxon>
        <taxon>Oomycota</taxon>
        <taxon>Peronosporomycetes</taxon>
        <taxon>Peronosporales</taxon>
        <taxon>Peronosporaceae</taxon>
        <taxon>Phytophthora</taxon>
    </lineage>
</organism>
<comment type="caution">
    <text evidence="2">The sequence shown here is derived from an EMBL/GenBank/DDBJ whole genome shotgun (WGS) entry which is preliminary data.</text>
</comment>
<dbReference type="EMBL" id="WSZM01000138">
    <property type="protein sequence ID" value="KAF4040654.1"/>
    <property type="molecule type" value="Genomic_DNA"/>
</dbReference>
<gene>
    <name evidence="2" type="ORF">GN244_ATG07167</name>
</gene>